<reference evidence="6 7" key="1">
    <citation type="submission" date="2019-09" db="EMBL/GenBank/DDBJ databases">
        <title>Bird 10,000 Genomes (B10K) Project - Family phase.</title>
        <authorList>
            <person name="Zhang G."/>
        </authorList>
    </citation>
    <scope>NUCLEOTIDE SEQUENCE [LARGE SCALE GENOMIC DNA]</scope>
    <source>
        <strain evidence="6">B10K-DU-001-64</strain>
        <tissue evidence="6">Muscle</tissue>
    </source>
</reference>
<accession>A0A7K4TGJ5</accession>
<feature type="domain" description="Serpin" evidence="5">
    <location>
        <begin position="7"/>
        <end position="100"/>
    </location>
</feature>
<evidence type="ECO:0000256" key="4">
    <source>
        <dbReference type="ARBA" id="ARBA00022900"/>
    </source>
</evidence>
<protein>
    <submittedName>
        <fullName evidence="6">ILEU inhibitor</fullName>
    </submittedName>
</protein>
<dbReference type="PANTHER" id="PTHR11461">
    <property type="entry name" value="SERINE PROTEASE INHIBITOR, SERPIN"/>
    <property type="match status" value="1"/>
</dbReference>
<keyword evidence="2" id="KW-0963">Cytoplasm</keyword>
<dbReference type="Pfam" id="PF00079">
    <property type="entry name" value="Serpin"/>
    <property type="match status" value="1"/>
</dbReference>
<comment type="caution">
    <text evidence="6">The sequence shown here is derived from an EMBL/GenBank/DDBJ whole genome shotgun (WGS) entry which is preliminary data.</text>
</comment>
<dbReference type="InterPro" id="IPR036186">
    <property type="entry name" value="Serpin_sf"/>
</dbReference>
<keyword evidence="4" id="KW-0722">Serine protease inhibitor</keyword>
<keyword evidence="7" id="KW-1185">Reference proteome</keyword>
<dbReference type="SUPFAM" id="SSF56574">
    <property type="entry name" value="Serpins"/>
    <property type="match status" value="1"/>
</dbReference>
<evidence type="ECO:0000256" key="3">
    <source>
        <dbReference type="ARBA" id="ARBA00022690"/>
    </source>
</evidence>
<evidence type="ECO:0000256" key="2">
    <source>
        <dbReference type="ARBA" id="ARBA00022490"/>
    </source>
</evidence>
<dbReference type="GO" id="GO:0004867">
    <property type="term" value="F:serine-type endopeptidase inhibitor activity"/>
    <property type="evidence" value="ECO:0007669"/>
    <property type="project" value="UniProtKB-KW"/>
</dbReference>
<dbReference type="Proteomes" id="UP000574691">
    <property type="component" value="Unassembled WGS sequence"/>
</dbReference>
<comment type="subcellular location">
    <subcellularLocation>
        <location evidence="1">Cytoplasm</location>
    </subcellularLocation>
</comment>
<evidence type="ECO:0000313" key="6">
    <source>
        <dbReference type="EMBL" id="NWQ96329.1"/>
    </source>
</evidence>
<dbReference type="GO" id="GO:0005737">
    <property type="term" value="C:cytoplasm"/>
    <property type="evidence" value="ECO:0007669"/>
    <property type="project" value="UniProtKB-SubCell"/>
</dbReference>
<organism evidence="6 7">
    <name type="scientific">Burhinus bistriatus</name>
    <dbReference type="NCBI Taxonomy" id="240201"/>
    <lineage>
        <taxon>Eukaryota</taxon>
        <taxon>Metazoa</taxon>
        <taxon>Chordata</taxon>
        <taxon>Craniata</taxon>
        <taxon>Vertebrata</taxon>
        <taxon>Euteleostomi</taxon>
        <taxon>Archelosauria</taxon>
        <taxon>Archosauria</taxon>
        <taxon>Dinosauria</taxon>
        <taxon>Saurischia</taxon>
        <taxon>Theropoda</taxon>
        <taxon>Coelurosauria</taxon>
        <taxon>Aves</taxon>
        <taxon>Neognathae</taxon>
        <taxon>Neoaves</taxon>
        <taxon>Charadriiformes</taxon>
        <taxon>Burhinidae</taxon>
        <taxon>Burhinus</taxon>
    </lineage>
</organism>
<evidence type="ECO:0000259" key="5">
    <source>
        <dbReference type="Pfam" id="PF00079"/>
    </source>
</evidence>
<dbReference type="Gene3D" id="3.30.497.10">
    <property type="entry name" value="Antithrombin, subunit I, domain 2"/>
    <property type="match status" value="1"/>
</dbReference>
<dbReference type="GO" id="GO:0005615">
    <property type="term" value="C:extracellular space"/>
    <property type="evidence" value="ECO:0007669"/>
    <property type="project" value="InterPro"/>
</dbReference>
<gene>
    <name evidence="6" type="primary">Serpinb1_1</name>
    <name evidence="6" type="ORF">BURBIS_R11959</name>
</gene>
<dbReference type="EMBL" id="VYXH01010494">
    <property type="protein sequence ID" value="NWQ96329.1"/>
    <property type="molecule type" value="Genomic_DNA"/>
</dbReference>
<dbReference type="AlphaFoldDB" id="A0A7K4TGJ5"/>
<dbReference type="InterPro" id="IPR000215">
    <property type="entry name" value="Serpin_fam"/>
</dbReference>
<dbReference type="PANTHER" id="PTHR11461:SF180">
    <property type="entry name" value="LEUKOCYTE ELASTASE INHIBITOR"/>
    <property type="match status" value="1"/>
</dbReference>
<dbReference type="GO" id="GO:0032691">
    <property type="term" value="P:negative regulation of interleukin-1 beta production"/>
    <property type="evidence" value="ECO:0007669"/>
    <property type="project" value="TreeGrafter"/>
</dbReference>
<sequence length="101" mass="11335">MENLRNANSRFALDLLRRFNETNPTGNVFFSPVSVSAALAMVLLGAKGNTGTQVLKTLHFDEVEDIHSRFQALTTDINRSNAPYLLRLANRLFGEKSYSFL</sequence>
<dbReference type="InterPro" id="IPR042178">
    <property type="entry name" value="Serpin_sf_1"/>
</dbReference>
<feature type="non-terminal residue" evidence="6">
    <location>
        <position position="1"/>
    </location>
</feature>
<proteinExistence type="predicted"/>
<feature type="non-terminal residue" evidence="6">
    <location>
        <position position="101"/>
    </location>
</feature>
<name>A0A7K4TGJ5_9CHAR</name>
<dbReference type="InterPro" id="IPR023796">
    <property type="entry name" value="Serpin_dom"/>
</dbReference>
<evidence type="ECO:0000313" key="7">
    <source>
        <dbReference type="Proteomes" id="UP000574691"/>
    </source>
</evidence>
<keyword evidence="3" id="KW-0646">Protease inhibitor</keyword>
<evidence type="ECO:0000256" key="1">
    <source>
        <dbReference type="ARBA" id="ARBA00004496"/>
    </source>
</evidence>